<organism evidence="5">
    <name type="scientific">marine sediment metagenome</name>
    <dbReference type="NCBI Taxonomy" id="412755"/>
    <lineage>
        <taxon>unclassified sequences</taxon>
        <taxon>metagenomes</taxon>
        <taxon>ecological metagenomes</taxon>
    </lineage>
</organism>
<evidence type="ECO:0000313" key="5">
    <source>
        <dbReference type="EMBL" id="GAH68993.1"/>
    </source>
</evidence>
<keyword evidence="2" id="KW-0547">Nucleotide-binding</keyword>
<protein>
    <recommendedName>
        <fullName evidence="4">ABC transporter domain-containing protein</fullName>
    </recommendedName>
</protein>
<evidence type="ECO:0000256" key="1">
    <source>
        <dbReference type="ARBA" id="ARBA00022448"/>
    </source>
</evidence>
<sequence length="112" mass="11855">MEATILSVDRANKHFGGIVAVRDLSCDVQTGEIVGLMGPNGAGKTTLINVICGTYKADSGTIKFKGHDITGLPPHKICHLGIARTYQIPQPFTHLTTLHNIAVAATYGRGLS</sequence>
<dbReference type="Gene3D" id="3.40.50.300">
    <property type="entry name" value="P-loop containing nucleotide triphosphate hydrolases"/>
    <property type="match status" value="1"/>
</dbReference>
<feature type="non-terminal residue" evidence="5">
    <location>
        <position position="112"/>
    </location>
</feature>
<dbReference type="InterPro" id="IPR027417">
    <property type="entry name" value="P-loop_NTPase"/>
</dbReference>
<dbReference type="PANTHER" id="PTHR45772">
    <property type="entry name" value="CONSERVED COMPONENT OF ABC TRANSPORTER FOR NATURAL AMINO ACIDS-RELATED"/>
    <property type="match status" value="1"/>
</dbReference>
<reference evidence="5" key="1">
    <citation type="journal article" date="2014" name="Front. Microbiol.">
        <title>High frequency of phylogenetically diverse reductive dehalogenase-homologous genes in deep subseafloor sedimentary metagenomes.</title>
        <authorList>
            <person name="Kawai M."/>
            <person name="Futagami T."/>
            <person name="Toyoda A."/>
            <person name="Takaki Y."/>
            <person name="Nishi S."/>
            <person name="Hori S."/>
            <person name="Arai W."/>
            <person name="Tsubouchi T."/>
            <person name="Morono Y."/>
            <person name="Uchiyama I."/>
            <person name="Ito T."/>
            <person name="Fujiyama A."/>
            <person name="Inagaki F."/>
            <person name="Takami H."/>
        </authorList>
    </citation>
    <scope>NUCLEOTIDE SEQUENCE</scope>
    <source>
        <strain evidence="5">Expedition CK06-06</strain>
    </source>
</reference>
<keyword evidence="3" id="KW-0067">ATP-binding</keyword>
<name>X1JGY5_9ZZZZ</name>
<keyword evidence="1" id="KW-0813">Transport</keyword>
<dbReference type="AlphaFoldDB" id="X1JGY5"/>
<accession>X1JGY5</accession>
<feature type="domain" description="ABC transporter" evidence="4">
    <location>
        <begin position="22"/>
        <end position="100"/>
    </location>
</feature>
<dbReference type="Pfam" id="PF00005">
    <property type="entry name" value="ABC_tran"/>
    <property type="match status" value="1"/>
</dbReference>
<proteinExistence type="predicted"/>
<dbReference type="GO" id="GO:0005524">
    <property type="term" value="F:ATP binding"/>
    <property type="evidence" value="ECO:0007669"/>
    <property type="project" value="UniProtKB-KW"/>
</dbReference>
<evidence type="ECO:0000256" key="3">
    <source>
        <dbReference type="ARBA" id="ARBA00022840"/>
    </source>
</evidence>
<gene>
    <name evidence="5" type="ORF">S03H2_50897</name>
</gene>
<evidence type="ECO:0000259" key="4">
    <source>
        <dbReference type="Pfam" id="PF00005"/>
    </source>
</evidence>
<dbReference type="SUPFAM" id="SSF52540">
    <property type="entry name" value="P-loop containing nucleoside triphosphate hydrolases"/>
    <property type="match status" value="1"/>
</dbReference>
<evidence type="ECO:0000256" key="2">
    <source>
        <dbReference type="ARBA" id="ARBA00022741"/>
    </source>
</evidence>
<dbReference type="EMBL" id="BARU01032257">
    <property type="protein sequence ID" value="GAH68993.1"/>
    <property type="molecule type" value="Genomic_DNA"/>
</dbReference>
<dbReference type="GO" id="GO:0016887">
    <property type="term" value="F:ATP hydrolysis activity"/>
    <property type="evidence" value="ECO:0007669"/>
    <property type="project" value="InterPro"/>
</dbReference>
<dbReference type="InterPro" id="IPR003439">
    <property type="entry name" value="ABC_transporter-like_ATP-bd"/>
</dbReference>
<dbReference type="InterPro" id="IPR051120">
    <property type="entry name" value="ABC_AA/LPS_Transport"/>
</dbReference>
<dbReference type="GO" id="GO:0005886">
    <property type="term" value="C:plasma membrane"/>
    <property type="evidence" value="ECO:0007669"/>
    <property type="project" value="TreeGrafter"/>
</dbReference>
<comment type="caution">
    <text evidence="5">The sequence shown here is derived from an EMBL/GenBank/DDBJ whole genome shotgun (WGS) entry which is preliminary data.</text>
</comment>